<evidence type="ECO:0000256" key="1">
    <source>
        <dbReference type="SAM" id="MobiDB-lite"/>
    </source>
</evidence>
<reference evidence="3" key="1">
    <citation type="submission" date="2014-04" db="EMBL/GenBank/DDBJ databases">
        <title>Evolutionary Origins and Diversification of the Mycorrhizal Mutualists.</title>
        <authorList>
            <consortium name="DOE Joint Genome Institute"/>
            <consortium name="Mycorrhizal Genomics Consortium"/>
            <person name="Kohler A."/>
            <person name="Kuo A."/>
            <person name="Nagy L.G."/>
            <person name="Floudas D."/>
            <person name="Copeland A."/>
            <person name="Barry K.W."/>
            <person name="Cichocki N."/>
            <person name="Veneault-Fourrey C."/>
            <person name="LaButti K."/>
            <person name="Lindquist E.A."/>
            <person name="Lipzen A."/>
            <person name="Lundell T."/>
            <person name="Morin E."/>
            <person name="Murat C."/>
            <person name="Riley R."/>
            <person name="Ohm R."/>
            <person name="Sun H."/>
            <person name="Tunlid A."/>
            <person name="Henrissat B."/>
            <person name="Grigoriev I.V."/>
            <person name="Hibbett D.S."/>
            <person name="Martin F."/>
        </authorList>
    </citation>
    <scope>NUCLEOTIDE SEQUENCE [LARGE SCALE GENOMIC DNA]</scope>
    <source>
        <strain evidence="3">FD-334 SS-4</strain>
    </source>
</reference>
<feature type="region of interest" description="Disordered" evidence="1">
    <location>
        <begin position="94"/>
        <end position="124"/>
    </location>
</feature>
<proteinExistence type="predicted"/>
<feature type="compositionally biased region" description="Low complexity" evidence="1">
    <location>
        <begin position="109"/>
        <end position="123"/>
    </location>
</feature>
<gene>
    <name evidence="2" type="ORF">HYPSUDRAFT_235076</name>
</gene>
<evidence type="ECO:0000313" key="3">
    <source>
        <dbReference type="Proteomes" id="UP000054270"/>
    </source>
</evidence>
<accession>A0A0D2N054</accession>
<dbReference type="OMA" id="KEVVQCC"/>
<dbReference type="OrthoDB" id="2803656at2759"/>
<feature type="compositionally biased region" description="Basic and acidic residues" evidence="1">
    <location>
        <begin position="16"/>
        <end position="28"/>
    </location>
</feature>
<dbReference type="EMBL" id="KN817518">
    <property type="protein sequence ID" value="KJA29763.1"/>
    <property type="molecule type" value="Genomic_DNA"/>
</dbReference>
<feature type="region of interest" description="Disordered" evidence="1">
    <location>
        <begin position="16"/>
        <end position="40"/>
    </location>
</feature>
<name>A0A0D2N054_HYPSF</name>
<evidence type="ECO:0000313" key="2">
    <source>
        <dbReference type="EMBL" id="KJA29763.1"/>
    </source>
</evidence>
<feature type="compositionally biased region" description="Polar residues" evidence="1">
    <location>
        <begin position="95"/>
        <end position="107"/>
    </location>
</feature>
<protein>
    <submittedName>
        <fullName evidence="2">Uncharacterized protein</fullName>
    </submittedName>
</protein>
<sequence>MSSTLDACFQTAEATATKDLETREKEVSQEESELSEQRDRLEAERALDFFEELGSSAVETEALKLAMRSEANPEDEEPLKPYNDMLHTLEELRNEATSLQDSITKLTESPPSDDASKPASGDASEAHSQVSNIFASCLPVIRARIANLSLAQDLIDTALENISLSLRMESMGLA</sequence>
<dbReference type="Proteomes" id="UP000054270">
    <property type="component" value="Unassembled WGS sequence"/>
</dbReference>
<dbReference type="AlphaFoldDB" id="A0A0D2N054"/>
<keyword evidence="3" id="KW-1185">Reference proteome</keyword>
<dbReference type="STRING" id="945553.A0A0D2N054"/>
<organism evidence="2 3">
    <name type="scientific">Hypholoma sublateritium (strain FD-334 SS-4)</name>
    <dbReference type="NCBI Taxonomy" id="945553"/>
    <lineage>
        <taxon>Eukaryota</taxon>
        <taxon>Fungi</taxon>
        <taxon>Dikarya</taxon>
        <taxon>Basidiomycota</taxon>
        <taxon>Agaricomycotina</taxon>
        <taxon>Agaricomycetes</taxon>
        <taxon>Agaricomycetidae</taxon>
        <taxon>Agaricales</taxon>
        <taxon>Agaricineae</taxon>
        <taxon>Strophariaceae</taxon>
        <taxon>Hypholoma</taxon>
    </lineage>
</organism>